<dbReference type="GO" id="GO:0006355">
    <property type="term" value="P:regulation of DNA-templated transcription"/>
    <property type="evidence" value="ECO:0007669"/>
    <property type="project" value="UniProtKB-ARBA"/>
</dbReference>
<keyword evidence="1 2" id="KW-0238">DNA-binding</keyword>
<dbReference type="PRINTS" id="PR00455">
    <property type="entry name" value="HTHTETR"/>
</dbReference>
<dbReference type="Gene3D" id="1.10.357.10">
    <property type="entry name" value="Tetracycline Repressor, domain 2"/>
    <property type="match status" value="1"/>
</dbReference>
<evidence type="ECO:0000256" key="1">
    <source>
        <dbReference type="ARBA" id="ARBA00023125"/>
    </source>
</evidence>
<dbReference type="AlphaFoldDB" id="A0A498R421"/>
<feature type="DNA-binding region" description="H-T-H motif" evidence="2">
    <location>
        <begin position="31"/>
        <end position="50"/>
    </location>
</feature>
<dbReference type="InterPro" id="IPR009057">
    <property type="entry name" value="Homeodomain-like_sf"/>
</dbReference>
<feature type="domain" description="HTH tetR-type" evidence="3">
    <location>
        <begin position="8"/>
        <end position="68"/>
    </location>
</feature>
<dbReference type="SUPFAM" id="SSF48498">
    <property type="entry name" value="Tetracyclin repressor-like, C-terminal domain"/>
    <property type="match status" value="1"/>
</dbReference>
<gene>
    <name evidence="4" type="ORF">LUCI_2675</name>
</gene>
<dbReference type="Gene3D" id="1.10.10.60">
    <property type="entry name" value="Homeodomain-like"/>
    <property type="match status" value="1"/>
</dbReference>
<dbReference type="InterPro" id="IPR001647">
    <property type="entry name" value="HTH_TetR"/>
</dbReference>
<organism evidence="4 5">
    <name type="scientific">Lucifera butyrica</name>
    <dbReference type="NCBI Taxonomy" id="1351585"/>
    <lineage>
        <taxon>Bacteria</taxon>
        <taxon>Bacillati</taxon>
        <taxon>Bacillota</taxon>
        <taxon>Negativicutes</taxon>
        <taxon>Veillonellales</taxon>
        <taxon>Veillonellaceae</taxon>
        <taxon>Lucifera</taxon>
    </lineage>
</organism>
<proteinExistence type="predicted"/>
<evidence type="ECO:0000259" key="3">
    <source>
        <dbReference type="PROSITE" id="PS50977"/>
    </source>
</evidence>
<dbReference type="InterPro" id="IPR036271">
    <property type="entry name" value="Tet_transcr_reg_TetR-rel_C_sf"/>
</dbReference>
<keyword evidence="5" id="KW-1185">Reference proteome</keyword>
<dbReference type="GO" id="GO:0003677">
    <property type="term" value="F:DNA binding"/>
    <property type="evidence" value="ECO:0007669"/>
    <property type="project" value="UniProtKB-UniRule"/>
</dbReference>
<dbReference type="EMBL" id="UPPP01000074">
    <property type="protein sequence ID" value="VBB07426.1"/>
    <property type="molecule type" value="Genomic_DNA"/>
</dbReference>
<dbReference type="PANTHER" id="PTHR30328">
    <property type="entry name" value="TRANSCRIPTIONAL REPRESSOR"/>
    <property type="match status" value="1"/>
</dbReference>
<accession>A0A498R421</accession>
<dbReference type="SUPFAM" id="SSF46689">
    <property type="entry name" value="Homeodomain-like"/>
    <property type="match status" value="1"/>
</dbReference>
<dbReference type="PROSITE" id="PS50977">
    <property type="entry name" value="HTH_TETR_2"/>
    <property type="match status" value="1"/>
</dbReference>
<sequence length="199" mass="23332">MVSGDILDDLKNDILDKAKERFDRFGYKKTTMDEISRDCRISKKTVYEQFKDKEDLFTCLIIREKRKARDIIFASIREINDPLDKLLQMMRTAIGYFNEDNFLTRLLKDDEILFSNFLSTKSHSLIRDELIAMIADIIVEGKKQGKIRDVDEQFVAYAGLKLFEAFSYMRTIELDRNKAAQGYYTEALVDFIVHALIKK</sequence>
<name>A0A498R421_9FIRM</name>
<dbReference type="PANTHER" id="PTHR30328:SF54">
    <property type="entry name" value="HTH-TYPE TRANSCRIPTIONAL REPRESSOR SCO4008"/>
    <property type="match status" value="1"/>
</dbReference>
<dbReference type="Pfam" id="PF00440">
    <property type="entry name" value="TetR_N"/>
    <property type="match status" value="1"/>
</dbReference>
<evidence type="ECO:0000313" key="5">
    <source>
        <dbReference type="Proteomes" id="UP000277811"/>
    </source>
</evidence>
<dbReference type="Proteomes" id="UP000277811">
    <property type="component" value="Unassembled WGS sequence"/>
</dbReference>
<evidence type="ECO:0000313" key="4">
    <source>
        <dbReference type="EMBL" id="VBB07426.1"/>
    </source>
</evidence>
<protein>
    <submittedName>
        <fullName evidence="4">Tetr bacterial regulatory protein hth signature</fullName>
    </submittedName>
</protein>
<dbReference type="InterPro" id="IPR050109">
    <property type="entry name" value="HTH-type_TetR-like_transc_reg"/>
</dbReference>
<reference evidence="4 5" key="1">
    <citation type="submission" date="2018-06" db="EMBL/GenBank/DDBJ databases">
        <authorList>
            <person name="Strepis N."/>
        </authorList>
    </citation>
    <scope>NUCLEOTIDE SEQUENCE [LARGE SCALE GENOMIC DNA]</scope>
    <source>
        <strain evidence="4">LUCI</strain>
    </source>
</reference>
<evidence type="ECO:0000256" key="2">
    <source>
        <dbReference type="PROSITE-ProRule" id="PRU00335"/>
    </source>
</evidence>